<dbReference type="PATRIC" id="fig|348824.6.peg.3365"/>
<dbReference type="Proteomes" id="UP000019443">
    <property type="component" value="Chromosome"/>
</dbReference>
<gene>
    <name evidence="2" type="ORF">LPU83_3119</name>
</gene>
<evidence type="ECO:0000256" key="1">
    <source>
        <dbReference type="SAM" id="MobiDB-lite"/>
    </source>
</evidence>
<reference evidence="2" key="1">
    <citation type="submission" date="2013-11" db="EMBL/GenBank/DDBJ databases">
        <title>Draft genome sequence of the broad-host-range Rhizobium sp. LPU83 strain, a member of the low-genetic diversity Oregon-like Rhizobium sp. group.</title>
        <authorList>
            <person name="Wibberg D."/>
            <person name="Puehler A."/>
            <person name="Schlueter A."/>
        </authorList>
    </citation>
    <scope>NUCLEOTIDE SEQUENCE [LARGE SCALE GENOMIC DNA]</scope>
    <source>
        <strain evidence="2">LPU83</strain>
    </source>
</reference>
<proteinExistence type="predicted"/>
<dbReference type="RefSeq" id="WP_024318051.1">
    <property type="nucleotide sequence ID" value="NZ_ATTO01000072.1"/>
</dbReference>
<dbReference type="KEGG" id="rhl:LPU83_3119"/>
<protein>
    <submittedName>
        <fullName evidence="2">Uncharacterized protein</fullName>
    </submittedName>
</protein>
<feature type="compositionally biased region" description="Basic and acidic residues" evidence="1">
    <location>
        <begin position="89"/>
        <end position="102"/>
    </location>
</feature>
<sequence length="102" mass="10801">MPPTQFPAGCPTGSDSDALPFAVRGVTITQSFDRDRANLKASEAPVRTVVVFAGNTQAMMIPPRPSSYARSSGAGDRDDAKQAGAARHAPHDARKFTTRVES</sequence>
<evidence type="ECO:0000313" key="2">
    <source>
        <dbReference type="EMBL" id="CDM58769.1"/>
    </source>
</evidence>
<evidence type="ECO:0000313" key="3">
    <source>
        <dbReference type="Proteomes" id="UP000019443"/>
    </source>
</evidence>
<keyword evidence="3" id="KW-1185">Reference proteome</keyword>
<name>W6RD24_9HYPH</name>
<dbReference type="AlphaFoldDB" id="W6RD24"/>
<organism evidence="2 3">
    <name type="scientific">Rhizobium favelukesii</name>
    <dbReference type="NCBI Taxonomy" id="348824"/>
    <lineage>
        <taxon>Bacteria</taxon>
        <taxon>Pseudomonadati</taxon>
        <taxon>Pseudomonadota</taxon>
        <taxon>Alphaproteobacteria</taxon>
        <taxon>Hyphomicrobiales</taxon>
        <taxon>Rhizobiaceae</taxon>
        <taxon>Rhizobium/Agrobacterium group</taxon>
        <taxon>Rhizobium</taxon>
    </lineage>
</organism>
<accession>W6RD24</accession>
<dbReference type="HOGENOM" id="CLU_2275230_0_0_5"/>
<feature type="region of interest" description="Disordered" evidence="1">
    <location>
        <begin position="62"/>
        <end position="102"/>
    </location>
</feature>
<dbReference type="EMBL" id="HG916852">
    <property type="protein sequence ID" value="CDM58769.1"/>
    <property type="molecule type" value="Genomic_DNA"/>
</dbReference>